<sequence length="151" mass="17879">MKDLDIEIKTPRLSKHQTNRSNHQSKSTEEYYRVSAFIPLLDNVLEDLKSRFLNKKNKTIMILIQLIPKHIIHIDDKMIHTVTETTITHYKFDDNALEESQLKSEIELWKEKWNRIKSEDGVVLTDALTSMDQCNEILKKYYTLLLVCLFL</sequence>
<reference evidence="1" key="1">
    <citation type="submission" date="2018-04" db="EMBL/GenBank/DDBJ databases">
        <title>Transcriptome assembly of Sipha flava.</title>
        <authorList>
            <person name="Scully E.D."/>
            <person name="Geib S.M."/>
            <person name="Palmer N.A."/>
            <person name="Koch K."/>
            <person name="Bradshaw J."/>
            <person name="Heng-Moss T."/>
            <person name="Sarath G."/>
        </authorList>
    </citation>
    <scope>NUCLEOTIDE SEQUENCE</scope>
</reference>
<gene>
    <name evidence="1" type="ORF">g.100159</name>
</gene>
<protein>
    <submittedName>
        <fullName evidence="1">Uncharacterized protein</fullName>
    </submittedName>
</protein>
<evidence type="ECO:0000313" key="1">
    <source>
        <dbReference type="EMBL" id="MBY70219.1"/>
    </source>
</evidence>
<dbReference type="OrthoDB" id="6628121at2759"/>
<dbReference type="EMBL" id="GGMS01001016">
    <property type="protein sequence ID" value="MBY70219.1"/>
    <property type="molecule type" value="Transcribed_RNA"/>
</dbReference>
<accession>A0A2S2PXR7</accession>
<dbReference type="AlphaFoldDB" id="A0A2S2PXR7"/>
<organism evidence="1">
    <name type="scientific">Sipha flava</name>
    <name type="common">yellow sugarcane aphid</name>
    <dbReference type="NCBI Taxonomy" id="143950"/>
    <lineage>
        <taxon>Eukaryota</taxon>
        <taxon>Metazoa</taxon>
        <taxon>Ecdysozoa</taxon>
        <taxon>Arthropoda</taxon>
        <taxon>Hexapoda</taxon>
        <taxon>Insecta</taxon>
        <taxon>Pterygota</taxon>
        <taxon>Neoptera</taxon>
        <taxon>Paraneoptera</taxon>
        <taxon>Hemiptera</taxon>
        <taxon>Sternorrhyncha</taxon>
        <taxon>Aphidomorpha</taxon>
        <taxon>Aphidoidea</taxon>
        <taxon>Aphididae</taxon>
        <taxon>Sipha</taxon>
    </lineage>
</organism>
<name>A0A2S2PXR7_9HEMI</name>
<proteinExistence type="predicted"/>